<keyword evidence="10" id="KW-1185">Reference proteome</keyword>
<keyword evidence="2" id="KW-0677">Repeat</keyword>
<dbReference type="InterPro" id="IPR001005">
    <property type="entry name" value="SANT/Myb"/>
</dbReference>
<keyword evidence="6" id="KW-0812">Transmembrane</keyword>
<organism evidence="9 10">
    <name type="scientific">Sesamum angolense</name>
    <dbReference type="NCBI Taxonomy" id="2727404"/>
    <lineage>
        <taxon>Eukaryota</taxon>
        <taxon>Viridiplantae</taxon>
        <taxon>Streptophyta</taxon>
        <taxon>Embryophyta</taxon>
        <taxon>Tracheophyta</taxon>
        <taxon>Spermatophyta</taxon>
        <taxon>Magnoliopsida</taxon>
        <taxon>eudicotyledons</taxon>
        <taxon>Gunneridae</taxon>
        <taxon>Pentapetalae</taxon>
        <taxon>asterids</taxon>
        <taxon>lamiids</taxon>
        <taxon>Lamiales</taxon>
        <taxon>Pedaliaceae</taxon>
        <taxon>Sesamum</taxon>
    </lineage>
</organism>
<dbReference type="InterPro" id="IPR009057">
    <property type="entry name" value="Homeodomain-like_sf"/>
</dbReference>
<feature type="domain" description="HTH myb-type" evidence="8">
    <location>
        <begin position="208"/>
        <end position="258"/>
    </location>
</feature>
<evidence type="ECO:0000256" key="1">
    <source>
        <dbReference type="ARBA" id="ARBA00004123"/>
    </source>
</evidence>
<sequence>MEKVENYDAESTEKKGVGSSDRLECDETSNGAADHKPLIVHGTSRRLTGPARRSSKANWTEEEDDVLRDAVQRYNGKSWKKIGKFFLVLFMSFSRLTTTGYSNLVMNFICLIFIVQFLLDEFRFEKRCYFAAECLPGRTDVQCLHRWQKVLSPDLVKGPWSKEEDDLLIEFVQKQGNRKWSEIAEHLPGRIGKQCRERWCNHLNPDINKAAWTKEEEMILIEAHGVYGNKWSEIAKLLPGRTENSVKNHWNCSLKKKLHYYLASDSALNHPRSARPALHGNKTETYQKFVGAKRNISTKCLHKEKVHPENDGESCCPNLVSECSGNFSSLPPSSRKANNPTFNKIETMNGNTSLDENECHYGSQGYISSTPQETLSKHLPLCLNSTHDVIHDDGNLTNSIRPRRHSDICNNLGMHQSSSDWSYAGLCYKPIQSADLNIFLETGGFPSTDSYIHQPNRSKSVPLSRSRMKASADSYGSPKSLLRSAALRYDNVPSIIRKRAIQASQKVVRNVDDDQDQASKQPVVSSPKHQKLEKFAVIKSVGKCLEQEFSYA</sequence>
<feature type="domain" description="HTH myb-type" evidence="8">
    <location>
        <begin position="152"/>
        <end position="207"/>
    </location>
</feature>
<comment type="caution">
    <text evidence="9">The sequence shown here is derived from an EMBL/GenBank/DDBJ whole genome shotgun (WGS) entry which is preliminary data.</text>
</comment>
<dbReference type="InterPro" id="IPR017930">
    <property type="entry name" value="Myb_dom"/>
</dbReference>
<evidence type="ECO:0000259" key="8">
    <source>
        <dbReference type="PROSITE" id="PS51294"/>
    </source>
</evidence>
<keyword evidence="4" id="KW-0539">Nucleus</keyword>
<evidence type="ECO:0000259" key="7">
    <source>
        <dbReference type="PROSITE" id="PS50090"/>
    </source>
</evidence>
<keyword evidence="3" id="KW-0238">DNA-binding</keyword>
<dbReference type="GO" id="GO:0000978">
    <property type="term" value="F:RNA polymerase II cis-regulatory region sequence-specific DNA binding"/>
    <property type="evidence" value="ECO:0007669"/>
    <property type="project" value="TreeGrafter"/>
</dbReference>
<feature type="domain" description="Myb-like" evidence="7">
    <location>
        <begin position="51"/>
        <end position="151"/>
    </location>
</feature>
<dbReference type="GO" id="GO:0005634">
    <property type="term" value="C:nucleus"/>
    <property type="evidence" value="ECO:0007669"/>
    <property type="project" value="UniProtKB-SubCell"/>
</dbReference>
<dbReference type="SUPFAM" id="SSF46689">
    <property type="entry name" value="Homeodomain-like"/>
    <property type="match status" value="3"/>
</dbReference>
<protein>
    <submittedName>
        <fullName evidence="9">Transcription factor R-1</fullName>
    </submittedName>
</protein>
<dbReference type="PANTHER" id="PTHR45614:SF232">
    <property type="entry name" value="TRANSCRIPTION FACTOR MYB3R-2"/>
    <property type="match status" value="1"/>
</dbReference>
<dbReference type="GO" id="GO:0000981">
    <property type="term" value="F:DNA-binding transcription factor activity, RNA polymerase II-specific"/>
    <property type="evidence" value="ECO:0007669"/>
    <property type="project" value="TreeGrafter"/>
</dbReference>
<dbReference type="SMART" id="SM00717">
    <property type="entry name" value="SANT"/>
    <property type="match status" value="3"/>
</dbReference>
<name>A0AAE1T481_9LAMI</name>
<dbReference type="PROSITE" id="PS50090">
    <property type="entry name" value="MYB_LIKE"/>
    <property type="match status" value="3"/>
</dbReference>
<dbReference type="AlphaFoldDB" id="A0AAE1T481"/>
<reference evidence="9" key="2">
    <citation type="journal article" date="2024" name="Plant">
        <title>Genomic evolution and insights into agronomic trait innovations of Sesamum species.</title>
        <authorList>
            <person name="Miao H."/>
            <person name="Wang L."/>
            <person name="Qu L."/>
            <person name="Liu H."/>
            <person name="Sun Y."/>
            <person name="Le M."/>
            <person name="Wang Q."/>
            <person name="Wei S."/>
            <person name="Zheng Y."/>
            <person name="Lin W."/>
            <person name="Duan Y."/>
            <person name="Cao H."/>
            <person name="Xiong S."/>
            <person name="Wang X."/>
            <person name="Wei L."/>
            <person name="Li C."/>
            <person name="Ma Q."/>
            <person name="Ju M."/>
            <person name="Zhao R."/>
            <person name="Li G."/>
            <person name="Mu C."/>
            <person name="Tian Q."/>
            <person name="Mei H."/>
            <person name="Zhang T."/>
            <person name="Gao T."/>
            <person name="Zhang H."/>
        </authorList>
    </citation>
    <scope>NUCLEOTIDE SEQUENCE</scope>
    <source>
        <strain evidence="9">K16</strain>
    </source>
</reference>
<dbReference type="EMBL" id="JACGWL010000933">
    <property type="protein sequence ID" value="KAK4381170.1"/>
    <property type="molecule type" value="Genomic_DNA"/>
</dbReference>
<evidence type="ECO:0000313" key="9">
    <source>
        <dbReference type="EMBL" id="KAK4381170.1"/>
    </source>
</evidence>
<dbReference type="Pfam" id="PF13921">
    <property type="entry name" value="Myb_DNA-bind_6"/>
    <property type="match status" value="1"/>
</dbReference>
<feature type="domain" description="Myb-like" evidence="7">
    <location>
        <begin position="152"/>
        <end position="203"/>
    </location>
</feature>
<dbReference type="PANTHER" id="PTHR45614">
    <property type="entry name" value="MYB PROTEIN-RELATED"/>
    <property type="match status" value="1"/>
</dbReference>
<feature type="domain" description="HTH myb-type" evidence="8">
    <location>
        <begin position="56"/>
        <end position="86"/>
    </location>
</feature>
<evidence type="ECO:0000256" key="3">
    <source>
        <dbReference type="ARBA" id="ARBA00023125"/>
    </source>
</evidence>
<comment type="subcellular location">
    <subcellularLocation>
        <location evidence="1">Nucleus</location>
    </subcellularLocation>
</comment>
<reference evidence="9" key="1">
    <citation type="submission" date="2020-06" db="EMBL/GenBank/DDBJ databases">
        <authorList>
            <person name="Li T."/>
            <person name="Hu X."/>
            <person name="Zhang T."/>
            <person name="Song X."/>
            <person name="Zhang H."/>
            <person name="Dai N."/>
            <person name="Sheng W."/>
            <person name="Hou X."/>
            <person name="Wei L."/>
        </authorList>
    </citation>
    <scope>NUCLEOTIDE SEQUENCE</scope>
    <source>
        <strain evidence="9">K16</strain>
        <tissue evidence="9">Leaf</tissue>
    </source>
</reference>
<evidence type="ECO:0000256" key="6">
    <source>
        <dbReference type="SAM" id="Phobius"/>
    </source>
</evidence>
<feature type="region of interest" description="Disordered" evidence="5">
    <location>
        <begin position="1"/>
        <end position="39"/>
    </location>
</feature>
<feature type="transmembrane region" description="Helical" evidence="6">
    <location>
        <begin position="104"/>
        <end position="119"/>
    </location>
</feature>
<evidence type="ECO:0000256" key="5">
    <source>
        <dbReference type="SAM" id="MobiDB-lite"/>
    </source>
</evidence>
<feature type="region of interest" description="Disordered" evidence="5">
    <location>
        <begin position="449"/>
        <end position="477"/>
    </location>
</feature>
<dbReference type="PROSITE" id="PS51294">
    <property type="entry name" value="HTH_MYB"/>
    <property type="match status" value="3"/>
</dbReference>
<evidence type="ECO:0000313" key="10">
    <source>
        <dbReference type="Proteomes" id="UP001289374"/>
    </source>
</evidence>
<dbReference type="InterPro" id="IPR050560">
    <property type="entry name" value="MYB_TF"/>
</dbReference>
<gene>
    <name evidence="9" type="ORF">Sango_2991400</name>
</gene>
<dbReference type="Gene3D" id="1.10.10.60">
    <property type="entry name" value="Homeodomain-like"/>
    <property type="match status" value="3"/>
</dbReference>
<dbReference type="FunFam" id="1.10.10.60:FF:000010">
    <property type="entry name" value="Transcriptional activator Myb isoform A"/>
    <property type="match status" value="1"/>
</dbReference>
<feature type="compositionally biased region" description="Polar residues" evidence="5">
    <location>
        <begin position="449"/>
        <end position="463"/>
    </location>
</feature>
<dbReference type="Pfam" id="PF00249">
    <property type="entry name" value="Myb_DNA-binding"/>
    <property type="match status" value="1"/>
</dbReference>
<keyword evidence="6" id="KW-1133">Transmembrane helix</keyword>
<keyword evidence="6" id="KW-0472">Membrane</keyword>
<dbReference type="Proteomes" id="UP001289374">
    <property type="component" value="Unassembled WGS sequence"/>
</dbReference>
<accession>A0AAE1T481</accession>
<dbReference type="CDD" id="cd00167">
    <property type="entry name" value="SANT"/>
    <property type="match status" value="3"/>
</dbReference>
<evidence type="ECO:0000256" key="2">
    <source>
        <dbReference type="ARBA" id="ARBA00022737"/>
    </source>
</evidence>
<proteinExistence type="predicted"/>
<feature type="domain" description="Myb-like" evidence="7">
    <location>
        <begin position="204"/>
        <end position="254"/>
    </location>
</feature>
<feature type="compositionally biased region" description="Basic and acidic residues" evidence="5">
    <location>
        <begin position="1"/>
        <end position="25"/>
    </location>
</feature>
<evidence type="ECO:0000256" key="4">
    <source>
        <dbReference type="ARBA" id="ARBA00023242"/>
    </source>
</evidence>